<evidence type="ECO:0000313" key="2">
    <source>
        <dbReference type="Proteomes" id="UP001200470"/>
    </source>
</evidence>
<name>A0ABS9CKQ5_9BACT</name>
<dbReference type="Pfam" id="PF02620">
    <property type="entry name" value="YceD"/>
    <property type="match status" value="1"/>
</dbReference>
<accession>A0ABS9CKQ5</accession>
<keyword evidence="2" id="KW-1185">Reference proteome</keyword>
<gene>
    <name evidence="1" type="ORF">I6E12_10310</name>
</gene>
<dbReference type="EMBL" id="JADYTN010000026">
    <property type="protein sequence ID" value="MCF2564501.1"/>
    <property type="molecule type" value="Genomic_DNA"/>
</dbReference>
<evidence type="ECO:0000313" key="1">
    <source>
        <dbReference type="EMBL" id="MCF2564501.1"/>
    </source>
</evidence>
<dbReference type="Proteomes" id="UP001200470">
    <property type="component" value="Unassembled WGS sequence"/>
</dbReference>
<sequence>MCSLETFKIDLKAMKTDEMHREYTLDDAFFKALNASEVKGGALHVSVSIRKATGFFELQFHTEGTVTVPCDLCLDDMSQPIVTDNMLIAKLGAETNTDDDEVVIVDENEGILDTSWLIYEFVALAIPIKHVHAPGKCNSAMTQKLAELSGAVRSGKEEAKEADPRWAALAKLKLEE</sequence>
<comment type="caution">
    <text evidence="1">The sequence shown here is derived from an EMBL/GenBank/DDBJ whole genome shotgun (WGS) entry which is preliminary data.</text>
</comment>
<proteinExistence type="predicted"/>
<dbReference type="InterPro" id="IPR003772">
    <property type="entry name" value="YceD"/>
</dbReference>
<reference evidence="1 2" key="1">
    <citation type="submission" date="2020-12" db="EMBL/GenBank/DDBJ databases">
        <title>Whole genome sequences of gut porcine anaerobes.</title>
        <authorList>
            <person name="Kubasova T."/>
            <person name="Jahodarova E."/>
            <person name="Rychlik I."/>
        </authorList>
    </citation>
    <scope>NUCLEOTIDE SEQUENCE [LARGE SCALE GENOMIC DNA]</scope>
    <source>
        <strain evidence="1 2">An925</strain>
    </source>
</reference>
<organism evidence="1 2">
    <name type="scientific">Xylanibacter brevis</name>
    <dbReference type="NCBI Taxonomy" id="83231"/>
    <lineage>
        <taxon>Bacteria</taxon>
        <taxon>Pseudomonadati</taxon>
        <taxon>Bacteroidota</taxon>
        <taxon>Bacteroidia</taxon>
        <taxon>Bacteroidales</taxon>
        <taxon>Prevotellaceae</taxon>
        <taxon>Xylanibacter</taxon>
    </lineage>
</organism>
<protein>
    <submittedName>
        <fullName evidence="1">DUF177 domain-containing protein</fullName>
    </submittedName>
</protein>